<feature type="region of interest" description="Disordered" evidence="1">
    <location>
        <begin position="1"/>
        <end position="34"/>
    </location>
</feature>
<evidence type="ECO:0000313" key="3">
    <source>
        <dbReference type="EMBL" id="MED6224083.1"/>
    </source>
</evidence>
<dbReference type="EMBL" id="JASCZI010273026">
    <property type="protein sequence ID" value="MED6224083.1"/>
    <property type="molecule type" value="Genomic_DNA"/>
</dbReference>
<keyword evidence="2" id="KW-0472">Membrane</keyword>
<protein>
    <recommendedName>
        <fullName evidence="5">Transmembrane protein</fullName>
    </recommendedName>
</protein>
<evidence type="ECO:0008006" key="5">
    <source>
        <dbReference type="Google" id="ProtNLM"/>
    </source>
</evidence>
<sequence>MNRKDETSEDRSEGHFSNFSSLSFSSSSSMISSSYLNSNNDSPFISGGGGGGGGGSGRLSLIMAAVAAPSTPAVVFTALAGLALVAVIFYGASR</sequence>
<feature type="compositionally biased region" description="Low complexity" evidence="1">
    <location>
        <begin position="16"/>
        <end position="34"/>
    </location>
</feature>
<evidence type="ECO:0000256" key="2">
    <source>
        <dbReference type="SAM" id="Phobius"/>
    </source>
</evidence>
<proteinExistence type="predicted"/>
<evidence type="ECO:0000313" key="4">
    <source>
        <dbReference type="Proteomes" id="UP001341840"/>
    </source>
</evidence>
<comment type="caution">
    <text evidence="3">The sequence shown here is derived from an EMBL/GenBank/DDBJ whole genome shotgun (WGS) entry which is preliminary data.</text>
</comment>
<name>A0ABU6ZPZ8_9FABA</name>
<feature type="transmembrane region" description="Helical" evidence="2">
    <location>
        <begin position="73"/>
        <end position="92"/>
    </location>
</feature>
<dbReference type="Proteomes" id="UP001341840">
    <property type="component" value="Unassembled WGS sequence"/>
</dbReference>
<feature type="compositionally biased region" description="Basic and acidic residues" evidence="1">
    <location>
        <begin position="1"/>
        <end position="14"/>
    </location>
</feature>
<organism evidence="3 4">
    <name type="scientific">Stylosanthes scabra</name>
    <dbReference type="NCBI Taxonomy" id="79078"/>
    <lineage>
        <taxon>Eukaryota</taxon>
        <taxon>Viridiplantae</taxon>
        <taxon>Streptophyta</taxon>
        <taxon>Embryophyta</taxon>
        <taxon>Tracheophyta</taxon>
        <taxon>Spermatophyta</taxon>
        <taxon>Magnoliopsida</taxon>
        <taxon>eudicotyledons</taxon>
        <taxon>Gunneridae</taxon>
        <taxon>Pentapetalae</taxon>
        <taxon>rosids</taxon>
        <taxon>fabids</taxon>
        <taxon>Fabales</taxon>
        <taxon>Fabaceae</taxon>
        <taxon>Papilionoideae</taxon>
        <taxon>50 kb inversion clade</taxon>
        <taxon>dalbergioids sensu lato</taxon>
        <taxon>Dalbergieae</taxon>
        <taxon>Pterocarpus clade</taxon>
        <taxon>Stylosanthes</taxon>
    </lineage>
</organism>
<keyword evidence="2" id="KW-1133">Transmembrane helix</keyword>
<keyword evidence="4" id="KW-1185">Reference proteome</keyword>
<reference evidence="3 4" key="1">
    <citation type="journal article" date="2023" name="Plants (Basel)">
        <title>Bridging the Gap: Combining Genomics and Transcriptomics Approaches to Understand Stylosanthes scabra, an Orphan Legume from the Brazilian Caatinga.</title>
        <authorList>
            <person name="Ferreira-Neto J.R.C."/>
            <person name="da Silva M.D."/>
            <person name="Binneck E."/>
            <person name="de Melo N.F."/>
            <person name="da Silva R.H."/>
            <person name="de Melo A.L.T.M."/>
            <person name="Pandolfi V."/>
            <person name="Bustamante F.O."/>
            <person name="Brasileiro-Vidal A.C."/>
            <person name="Benko-Iseppon A.M."/>
        </authorList>
    </citation>
    <scope>NUCLEOTIDE SEQUENCE [LARGE SCALE GENOMIC DNA]</scope>
    <source>
        <tissue evidence="3">Leaves</tissue>
    </source>
</reference>
<gene>
    <name evidence="3" type="ORF">PIB30_080308</name>
</gene>
<keyword evidence="2" id="KW-0812">Transmembrane</keyword>
<evidence type="ECO:0000256" key="1">
    <source>
        <dbReference type="SAM" id="MobiDB-lite"/>
    </source>
</evidence>
<accession>A0ABU6ZPZ8</accession>